<sequence>MTRYEFYTNYQDCYEYHGSTTIERIRKQAGQTIKRDWILFDSVEEAQEFFNSNYVDFGGYYVQ</sequence>
<gene>
    <name evidence="1" type="ORF">H8D96_19705</name>
</gene>
<reference evidence="1 2" key="1">
    <citation type="submission" date="2020-08" db="EMBL/GenBank/DDBJ databases">
        <title>Bridging the membrane lipid divide: bacteria of the FCB group superphylum have the potential to synthesize archaeal ether lipids.</title>
        <authorList>
            <person name="Villanueva L."/>
            <person name="Von Meijenfeldt F.A.B."/>
            <person name="Westbye A.B."/>
            <person name="Yadav S."/>
            <person name="Hopmans E.C."/>
            <person name="Dutilh B.E."/>
            <person name="Sinninghe Damste J.S."/>
        </authorList>
    </citation>
    <scope>NUCLEOTIDE SEQUENCE [LARGE SCALE GENOMIC DNA]</scope>
    <source>
        <strain evidence="1">NIOZ-UU17</strain>
    </source>
</reference>
<accession>A0A8J6P1N5</accession>
<name>A0A8J6P1N5_9BACT</name>
<dbReference type="AlphaFoldDB" id="A0A8J6P1N5"/>
<comment type="caution">
    <text evidence="1">The sequence shown here is derived from an EMBL/GenBank/DDBJ whole genome shotgun (WGS) entry which is preliminary data.</text>
</comment>
<dbReference type="EMBL" id="JACNIG010000390">
    <property type="protein sequence ID" value="MBC8434139.1"/>
    <property type="molecule type" value="Genomic_DNA"/>
</dbReference>
<proteinExistence type="predicted"/>
<dbReference type="Proteomes" id="UP000605201">
    <property type="component" value="Unassembled WGS sequence"/>
</dbReference>
<organism evidence="1 2">
    <name type="scientific">Candidatus Desulfatibia vada</name>
    <dbReference type="NCBI Taxonomy" id="2841696"/>
    <lineage>
        <taxon>Bacteria</taxon>
        <taxon>Pseudomonadati</taxon>
        <taxon>Thermodesulfobacteriota</taxon>
        <taxon>Desulfobacteria</taxon>
        <taxon>Desulfobacterales</taxon>
        <taxon>Desulfobacterales incertae sedis</taxon>
        <taxon>Candidatus Desulfatibia</taxon>
    </lineage>
</organism>
<evidence type="ECO:0000313" key="1">
    <source>
        <dbReference type="EMBL" id="MBC8434139.1"/>
    </source>
</evidence>
<protein>
    <submittedName>
        <fullName evidence="1">Uncharacterized protein</fullName>
    </submittedName>
</protein>
<evidence type="ECO:0000313" key="2">
    <source>
        <dbReference type="Proteomes" id="UP000605201"/>
    </source>
</evidence>